<reference evidence="2" key="2">
    <citation type="journal article" date="2018" name="Mol. Plant Microbe Interact.">
        <title>Genome sequence resources for the wheat stripe rust pathogen (Puccinia striiformis f. sp. tritici) and the barley stripe rust pathogen (Puccinia striiformis f. sp. hordei).</title>
        <authorList>
            <person name="Xia C."/>
            <person name="Wang M."/>
            <person name="Yin C."/>
            <person name="Cornejo O.E."/>
            <person name="Hulbert S.H."/>
            <person name="Chen X."/>
        </authorList>
    </citation>
    <scope>NUCLEOTIDE SEQUENCE [LARGE SCALE GENOMIC DNA]</scope>
    <source>
        <strain evidence="2">93-210</strain>
    </source>
</reference>
<accession>A0ACC0DXJ9</accession>
<name>A0ACC0DXJ9_9BASI</name>
<protein>
    <submittedName>
        <fullName evidence="1">Uncharacterized protein</fullName>
    </submittedName>
</protein>
<comment type="caution">
    <text evidence="1">The sequence shown here is derived from an EMBL/GenBank/DDBJ whole genome shotgun (WGS) entry which is preliminary data.</text>
</comment>
<sequence length="134" mass="14426">MCSDCPIPICISVGCPVKVSTNTGAQGRGRQCPKCHNVCVFEANRRRWIEICFVPLFPCSSKKIWHCDICNWQGDLDDPFQPGFPTAGPPPNGPGNGPMMMNIPPMQMVPPTGFAAPLGPPPSQGPQYPGGYGR</sequence>
<reference evidence="1 2" key="3">
    <citation type="journal article" date="2022" name="Microbiol. Spectr.">
        <title>Folding features and dynamics of 3D genome architecture in plant fungal pathogens.</title>
        <authorList>
            <person name="Xia C."/>
        </authorList>
    </citation>
    <scope>NUCLEOTIDE SEQUENCE [LARGE SCALE GENOMIC DNA]</scope>
    <source>
        <strain evidence="1 2">93-210</strain>
    </source>
</reference>
<dbReference type="Proteomes" id="UP001060170">
    <property type="component" value="Chromosome 14"/>
</dbReference>
<evidence type="ECO:0000313" key="1">
    <source>
        <dbReference type="EMBL" id="KAI7940193.1"/>
    </source>
</evidence>
<keyword evidence="2" id="KW-1185">Reference proteome</keyword>
<reference evidence="2" key="1">
    <citation type="journal article" date="2018" name="BMC Genomics">
        <title>Genomic insights into host adaptation between the wheat stripe rust pathogen (Puccinia striiformis f. sp. tritici) and the barley stripe rust pathogen (Puccinia striiformis f. sp. hordei).</title>
        <authorList>
            <person name="Xia C."/>
            <person name="Wang M."/>
            <person name="Yin C."/>
            <person name="Cornejo O.E."/>
            <person name="Hulbert S.H."/>
            <person name="Chen X."/>
        </authorList>
    </citation>
    <scope>NUCLEOTIDE SEQUENCE [LARGE SCALE GENOMIC DNA]</scope>
    <source>
        <strain evidence="2">93-210</strain>
    </source>
</reference>
<dbReference type="EMBL" id="CM045878">
    <property type="protein sequence ID" value="KAI7940193.1"/>
    <property type="molecule type" value="Genomic_DNA"/>
</dbReference>
<gene>
    <name evidence="1" type="ORF">MJO28_013845</name>
</gene>
<evidence type="ECO:0000313" key="2">
    <source>
        <dbReference type="Proteomes" id="UP001060170"/>
    </source>
</evidence>
<organism evidence="1 2">
    <name type="scientific">Puccinia striiformis f. sp. tritici</name>
    <dbReference type="NCBI Taxonomy" id="168172"/>
    <lineage>
        <taxon>Eukaryota</taxon>
        <taxon>Fungi</taxon>
        <taxon>Dikarya</taxon>
        <taxon>Basidiomycota</taxon>
        <taxon>Pucciniomycotina</taxon>
        <taxon>Pucciniomycetes</taxon>
        <taxon>Pucciniales</taxon>
        <taxon>Pucciniaceae</taxon>
        <taxon>Puccinia</taxon>
    </lineage>
</organism>
<proteinExistence type="predicted"/>